<evidence type="ECO:0000256" key="3">
    <source>
        <dbReference type="SAM" id="SignalP"/>
    </source>
</evidence>
<dbReference type="SUPFAM" id="SSF48576">
    <property type="entry name" value="Terpenoid synthases"/>
    <property type="match status" value="1"/>
</dbReference>
<keyword evidence="2" id="KW-0460">Magnesium</keyword>
<evidence type="ECO:0000313" key="7">
    <source>
        <dbReference type="Proteomes" id="UP001141806"/>
    </source>
</evidence>
<dbReference type="SUPFAM" id="SSF48239">
    <property type="entry name" value="Terpenoid cyclases/Protein prenyltransferases"/>
    <property type="match status" value="1"/>
</dbReference>
<dbReference type="PANTHER" id="PTHR31225:SF137">
    <property type="entry name" value="TERPENE SYNTHASE 11-RELATED"/>
    <property type="match status" value="1"/>
</dbReference>
<dbReference type="GO" id="GO:0016102">
    <property type="term" value="P:diterpenoid biosynthetic process"/>
    <property type="evidence" value="ECO:0007669"/>
    <property type="project" value="InterPro"/>
</dbReference>
<proteinExistence type="predicted"/>
<dbReference type="Gene3D" id="1.10.600.10">
    <property type="entry name" value="Farnesyl Diphosphate Synthase"/>
    <property type="match status" value="1"/>
</dbReference>
<evidence type="ECO:0000313" key="6">
    <source>
        <dbReference type="EMBL" id="KAJ4952444.1"/>
    </source>
</evidence>
<dbReference type="FunFam" id="1.10.600.10:FF:000007">
    <property type="entry name" value="Isoprene synthase, chloroplastic"/>
    <property type="match status" value="1"/>
</dbReference>
<dbReference type="InterPro" id="IPR008949">
    <property type="entry name" value="Isoprenoid_synthase_dom_sf"/>
</dbReference>
<dbReference type="PANTHER" id="PTHR31225">
    <property type="entry name" value="OS04G0344100 PROTEIN-RELATED"/>
    <property type="match status" value="1"/>
</dbReference>
<evidence type="ECO:0000256" key="1">
    <source>
        <dbReference type="ARBA" id="ARBA00022723"/>
    </source>
</evidence>
<keyword evidence="1" id="KW-0479">Metal-binding</keyword>
<dbReference type="CDD" id="cd00684">
    <property type="entry name" value="Terpene_cyclase_plant_C1"/>
    <property type="match status" value="1"/>
</dbReference>
<name>A0A9Q0JTP1_9MAGN</name>
<dbReference type="InterPro" id="IPR044814">
    <property type="entry name" value="Terpene_cyclase_plant_C1"/>
</dbReference>
<dbReference type="GO" id="GO:0010333">
    <property type="term" value="F:terpene synthase activity"/>
    <property type="evidence" value="ECO:0007669"/>
    <property type="project" value="InterPro"/>
</dbReference>
<reference evidence="6" key="1">
    <citation type="journal article" date="2023" name="Plant J.">
        <title>The genome of the king protea, Protea cynaroides.</title>
        <authorList>
            <person name="Chang J."/>
            <person name="Duong T.A."/>
            <person name="Schoeman C."/>
            <person name="Ma X."/>
            <person name="Roodt D."/>
            <person name="Barker N."/>
            <person name="Li Z."/>
            <person name="Van de Peer Y."/>
            <person name="Mizrachi E."/>
        </authorList>
    </citation>
    <scope>NUCLEOTIDE SEQUENCE</scope>
    <source>
        <tissue evidence="6">Young leaves</tissue>
    </source>
</reference>
<dbReference type="InterPro" id="IPR050148">
    <property type="entry name" value="Terpene_synthase-like"/>
</dbReference>
<organism evidence="6 7">
    <name type="scientific">Protea cynaroides</name>
    <dbReference type="NCBI Taxonomy" id="273540"/>
    <lineage>
        <taxon>Eukaryota</taxon>
        <taxon>Viridiplantae</taxon>
        <taxon>Streptophyta</taxon>
        <taxon>Embryophyta</taxon>
        <taxon>Tracheophyta</taxon>
        <taxon>Spermatophyta</taxon>
        <taxon>Magnoliopsida</taxon>
        <taxon>Proteales</taxon>
        <taxon>Proteaceae</taxon>
        <taxon>Protea</taxon>
    </lineage>
</organism>
<dbReference type="EMBL" id="JAMYWD010000012">
    <property type="protein sequence ID" value="KAJ4952444.1"/>
    <property type="molecule type" value="Genomic_DNA"/>
</dbReference>
<keyword evidence="3" id="KW-0732">Signal</keyword>
<comment type="caution">
    <text evidence="6">The sequence shown here is derived from an EMBL/GenBank/DDBJ whole genome shotgun (WGS) entry which is preliminary data.</text>
</comment>
<feature type="domain" description="Terpene synthase metal-binding" evidence="5">
    <location>
        <begin position="278"/>
        <end position="516"/>
    </location>
</feature>
<dbReference type="SFLD" id="SFLDG01019">
    <property type="entry name" value="Terpene_Cyclase_Like_1_C_Termi"/>
    <property type="match status" value="1"/>
</dbReference>
<dbReference type="Pfam" id="PF01397">
    <property type="entry name" value="Terpene_synth"/>
    <property type="match status" value="1"/>
</dbReference>
<dbReference type="InterPro" id="IPR005630">
    <property type="entry name" value="Terpene_synthase_metal-bd"/>
</dbReference>
<dbReference type="Pfam" id="PF03936">
    <property type="entry name" value="Terpene_synth_C"/>
    <property type="match status" value="1"/>
</dbReference>
<dbReference type="AlphaFoldDB" id="A0A9Q0JTP1"/>
<feature type="chain" id="PRO_5040154416" evidence="3">
    <location>
        <begin position="24"/>
        <end position="571"/>
    </location>
</feature>
<dbReference type="OrthoDB" id="1936865at2759"/>
<keyword evidence="7" id="KW-1185">Reference proteome</keyword>
<dbReference type="InterPro" id="IPR036965">
    <property type="entry name" value="Terpene_synth_N_sf"/>
</dbReference>
<evidence type="ECO:0000259" key="5">
    <source>
        <dbReference type="Pfam" id="PF03936"/>
    </source>
</evidence>
<sequence>MATMKATLFSFPSFFLNVPATSSLKVSPCKINCSASTTTAIDSSNCKWIQIPSLKHKDQSSCNTVNHGTKDIEDLVERVRRDMFNYGDLIRSMKLIDTLQRLGIAYHFQEEVKEVLDLMYTRKDDEDDLFVTALRFRLLRENSYHVSPDDVFHKFINKEGKFKEALSNDTVGMLSLYEASYLGAKGEKILSEAMEFTKNHLRTSMPNLESSLVQEVATALELPRHSRMVRLEARRYIDKYAQETTGSRVLVELAKLDFNNIQLLHQMEIAEVIRWWEELGLVEKLSFARDRPLECFLWTVGIFPDPKHSKCRIELTKTIAILLVIDDIFDSYGSIDELVLFNNAVKRWDLGAVEQLPQYMKICYMALYNTINEIGYRVLKEQGWSIIPQLKQTWIDMFEAFLVEARWFNKKYVPTQEEHLINGVTTGGTYMALVHAFFLMGEGVTKETIGMMEPYPKLFSYSGMILRLWDDLGTWREEQQRGDVASSIECAMRDHNISSVDEARNYIRQLIDNLWTELNGQLIAPAGLPLSIIKTSLNLSRTAQIIYQHGDDNKASSVEEHIQLLLSRPIP</sequence>
<feature type="domain" description="Terpene synthase N-terminal" evidence="4">
    <location>
        <begin position="55"/>
        <end position="220"/>
    </location>
</feature>
<dbReference type="SFLD" id="SFLDS00005">
    <property type="entry name" value="Isoprenoid_Synthase_Type_I"/>
    <property type="match status" value="1"/>
</dbReference>
<feature type="signal peptide" evidence="3">
    <location>
        <begin position="1"/>
        <end position="23"/>
    </location>
</feature>
<dbReference type="InterPro" id="IPR008930">
    <property type="entry name" value="Terpenoid_cyclase/PrenylTrfase"/>
</dbReference>
<dbReference type="InterPro" id="IPR001906">
    <property type="entry name" value="Terpene_synth_N"/>
</dbReference>
<evidence type="ECO:0000256" key="2">
    <source>
        <dbReference type="ARBA" id="ARBA00022842"/>
    </source>
</evidence>
<accession>A0A9Q0JTP1</accession>
<protein>
    <submittedName>
        <fullName evidence="6">Uncharacterized protein</fullName>
    </submittedName>
</protein>
<evidence type="ECO:0000259" key="4">
    <source>
        <dbReference type="Pfam" id="PF01397"/>
    </source>
</evidence>
<dbReference type="FunFam" id="1.50.10.130:FF:000001">
    <property type="entry name" value="Isoprene synthase, chloroplastic"/>
    <property type="match status" value="1"/>
</dbReference>
<dbReference type="GO" id="GO:0000287">
    <property type="term" value="F:magnesium ion binding"/>
    <property type="evidence" value="ECO:0007669"/>
    <property type="project" value="InterPro"/>
</dbReference>
<dbReference type="Proteomes" id="UP001141806">
    <property type="component" value="Unassembled WGS sequence"/>
</dbReference>
<gene>
    <name evidence="6" type="ORF">NE237_029276</name>
</gene>
<dbReference type="InterPro" id="IPR034741">
    <property type="entry name" value="Terpene_cyclase-like_1_C"/>
</dbReference>
<dbReference type="Gene3D" id="1.50.10.130">
    <property type="entry name" value="Terpene synthase, N-terminal domain"/>
    <property type="match status" value="1"/>
</dbReference>